<dbReference type="GO" id="GO:0005886">
    <property type="term" value="C:plasma membrane"/>
    <property type="evidence" value="ECO:0007669"/>
    <property type="project" value="TreeGrafter"/>
</dbReference>
<dbReference type="InterPro" id="IPR000160">
    <property type="entry name" value="GGDEF_dom"/>
</dbReference>
<feature type="domain" description="GGDEF" evidence="5">
    <location>
        <begin position="108"/>
        <end position="240"/>
    </location>
</feature>
<dbReference type="SMART" id="SM00267">
    <property type="entry name" value="GGDEF"/>
    <property type="match status" value="1"/>
</dbReference>
<dbReference type="InterPro" id="IPR029787">
    <property type="entry name" value="Nucleotide_cyclase"/>
</dbReference>
<dbReference type="NCBIfam" id="TIGR00254">
    <property type="entry name" value="GGDEF"/>
    <property type="match status" value="1"/>
</dbReference>
<gene>
    <name evidence="6" type="ORF">JAZ07_18950</name>
</gene>
<dbReference type="Proteomes" id="UP000886667">
    <property type="component" value="Unassembled WGS sequence"/>
</dbReference>
<evidence type="ECO:0000259" key="5">
    <source>
        <dbReference type="PROSITE" id="PS50887"/>
    </source>
</evidence>
<evidence type="ECO:0000256" key="3">
    <source>
        <dbReference type="ARBA" id="ARBA00034247"/>
    </source>
</evidence>
<dbReference type="GO" id="GO:0043709">
    <property type="term" value="P:cell adhesion involved in single-species biofilm formation"/>
    <property type="evidence" value="ECO:0007669"/>
    <property type="project" value="TreeGrafter"/>
</dbReference>
<dbReference type="InterPro" id="IPR043128">
    <property type="entry name" value="Rev_trsase/Diguanyl_cyclase"/>
</dbReference>
<dbReference type="PANTHER" id="PTHR45138">
    <property type="entry name" value="REGULATORY COMPONENTS OF SENSORY TRANSDUCTION SYSTEM"/>
    <property type="match status" value="1"/>
</dbReference>
<dbReference type="SUPFAM" id="SSF55073">
    <property type="entry name" value="Nucleotide cyclase"/>
    <property type="match status" value="1"/>
</dbReference>
<evidence type="ECO:0000256" key="2">
    <source>
        <dbReference type="ARBA" id="ARBA00012528"/>
    </source>
</evidence>
<dbReference type="EC" id="2.7.7.65" evidence="2"/>
<feature type="coiled-coil region" evidence="4">
    <location>
        <begin position="50"/>
        <end position="77"/>
    </location>
</feature>
<dbReference type="Gene3D" id="3.30.70.270">
    <property type="match status" value="1"/>
</dbReference>
<dbReference type="PANTHER" id="PTHR45138:SF9">
    <property type="entry name" value="DIGUANYLATE CYCLASE DGCM-RELATED"/>
    <property type="match status" value="1"/>
</dbReference>
<name>A0A9E4T7W1_9GAMM</name>
<dbReference type="GO" id="GO:0052621">
    <property type="term" value="F:diguanylate cyclase activity"/>
    <property type="evidence" value="ECO:0007669"/>
    <property type="project" value="UniProtKB-EC"/>
</dbReference>
<dbReference type="FunFam" id="3.30.70.270:FF:000001">
    <property type="entry name" value="Diguanylate cyclase domain protein"/>
    <property type="match status" value="1"/>
</dbReference>
<accession>A0A9E4T7W1</accession>
<dbReference type="CDD" id="cd01949">
    <property type="entry name" value="GGDEF"/>
    <property type="match status" value="1"/>
</dbReference>
<evidence type="ECO:0000256" key="4">
    <source>
        <dbReference type="SAM" id="Coils"/>
    </source>
</evidence>
<evidence type="ECO:0000313" key="7">
    <source>
        <dbReference type="Proteomes" id="UP000886667"/>
    </source>
</evidence>
<dbReference type="Pfam" id="PF00990">
    <property type="entry name" value="GGDEF"/>
    <property type="match status" value="1"/>
</dbReference>
<dbReference type="EMBL" id="JAEPCM010000701">
    <property type="protein sequence ID" value="MCG7948424.1"/>
    <property type="molecule type" value="Genomic_DNA"/>
</dbReference>
<dbReference type="AlphaFoldDB" id="A0A9E4T7W1"/>
<protein>
    <recommendedName>
        <fullName evidence="2">diguanylate cyclase</fullName>
        <ecNumber evidence="2">2.7.7.65</ecNumber>
    </recommendedName>
</protein>
<keyword evidence="4" id="KW-0175">Coiled coil</keyword>
<dbReference type="InterPro" id="IPR050469">
    <property type="entry name" value="Diguanylate_Cyclase"/>
</dbReference>
<sequence length="240" mass="26893">MNRSTDGTEFKGSADSNRLKKSKLRLVKDEAQAFQSDQSPDSALLSAKPEQRLQNRVEELERQVEVLQQQLEVERRLAQIDPLTAIPNRRAFAARLKSEVARSERTGSPLSLAVWDIDHFKKINDNYGHPFGDDVIRCVAQVIQSHLRESDFTARYGGEEFVALLPDCDAEGARVLAEKICQVIRQSGCCLNALDFNLTASCGIATLYGADRDETLFKRADDALYRAKLSGRNRVVAEHD</sequence>
<proteinExistence type="predicted"/>
<comment type="cofactor">
    <cofactor evidence="1">
        <name>Mg(2+)</name>
        <dbReference type="ChEBI" id="CHEBI:18420"/>
    </cofactor>
</comment>
<dbReference type="PROSITE" id="PS50887">
    <property type="entry name" value="GGDEF"/>
    <property type="match status" value="1"/>
</dbReference>
<evidence type="ECO:0000256" key="1">
    <source>
        <dbReference type="ARBA" id="ARBA00001946"/>
    </source>
</evidence>
<organism evidence="6 7">
    <name type="scientific">Candidatus Thiodiazotropha taylori</name>
    <dbReference type="NCBI Taxonomy" id="2792791"/>
    <lineage>
        <taxon>Bacteria</taxon>
        <taxon>Pseudomonadati</taxon>
        <taxon>Pseudomonadota</taxon>
        <taxon>Gammaproteobacteria</taxon>
        <taxon>Chromatiales</taxon>
        <taxon>Sedimenticolaceae</taxon>
        <taxon>Candidatus Thiodiazotropha</taxon>
    </lineage>
</organism>
<evidence type="ECO:0000313" key="6">
    <source>
        <dbReference type="EMBL" id="MCG7948424.1"/>
    </source>
</evidence>
<dbReference type="GO" id="GO:1902201">
    <property type="term" value="P:negative regulation of bacterial-type flagellum-dependent cell motility"/>
    <property type="evidence" value="ECO:0007669"/>
    <property type="project" value="TreeGrafter"/>
</dbReference>
<reference evidence="6" key="1">
    <citation type="journal article" date="2021" name="Proc. Natl. Acad. Sci. U.S.A.">
        <title>Global biogeography of chemosynthetic symbionts reveals both localized and globally distributed symbiont groups. .</title>
        <authorList>
            <person name="Osvatic J.T."/>
            <person name="Wilkins L.G.E."/>
            <person name="Leibrecht L."/>
            <person name="Leray M."/>
            <person name="Zauner S."/>
            <person name="Polzin J."/>
            <person name="Camacho Y."/>
            <person name="Gros O."/>
            <person name="van Gils J.A."/>
            <person name="Eisen J.A."/>
            <person name="Petersen J.M."/>
            <person name="Yuen B."/>
        </authorList>
    </citation>
    <scope>NUCLEOTIDE SEQUENCE</scope>
    <source>
        <strain evidence="6">MAGclacostrist064TRANS</strain>
    </source>
</reference>
<comment type="catalytic activity">
    <reaction evidence="3">
        <text>2 GTP = 3',3'-c-di-GMP + 2 diphosphate</text>
        <dbReference type="Rhea" id="RHEA:24898"/>
        <dbReference type="ChEBI" id="CHEBI:33019"/>
        <dbReference type="ChEBI" id="CHEBI:37565"/>
        <dbReference type="ChEBI" id="CHEBI:58805"/>
        <dbReference type="EC" id="2.7.7.65"/>
    </reaction>
</comment>
<comment type="caution">
    <text evidence="6">The sequence shown here is derived from an EMBL/GenBank/DDBJ whole genome shotgun (WGS) entry which is preliminary data.</text>
</comment>